<gene>
    <name evidence="3" type="ORF">CSUI_001780</name>
</gene>
<dbReference type="OrthoDB" id="437960at2759"/>
<accession>A0A2C6LBS0</accession>
<keyword evidence="1" id="KW-0677">Repeat</keyword>
<dbReference type="InterPro" id="IPR003409">
    <property type="entry name" value="MORN"/>
</dbReference>
<dbReference type="VEuPathDB" id="ToxoDB:CSUI_001780"/>
<dbReference type="AlphaFoldDB" id="A0A2C6LBS0"/>
<sequence length="415" mass="43833">MDGAPKPKDAETSADGPGSTAPTEPGKHSIAFPDGSQYFGECKLVETGGQFVYHGKGIYRKGGYVCHGEWRDGRLKKAFIKFPTGDIFEGQLVEGHFHGWGKYTWCSGEQFYEGSWVRGLMDGPGTLCARIPGARSPGEMPEPASHPPQNFKGFFVQGKFYQTPSCQMSFQDIFVGQYTSQWRAAVLRTLQEMETALLQGMDITAYLGGGGSGSPGAARGAPGNSGTQPNKPPSKGTEGSPGGEPEPRGKPGKKAAARPGAKGSTKAPLPTTSVPTGAETKQRPGATEHTAEKFILGPYPQDSDLTAEILSRLVAGLVGNEAESGQPANCDVRVPLTEQELSSLVTVEPSRILADARVQLGCGSGQLVEVSTRTETAAASVIAFINCNDLCGSADEAFLRVVGLSIPPAHQKKFK</sequence>
<dbReference type="Proteomes" id="UP000221165">
    <property type="component" value="Unassembled WGS sequence"/>
</dbReference>
<dbReference type="SMART" id="SM00698">
    <property type="entry name" value="MORN"/>
    <property type="match status" value="2"/>
</dbReference>
<feature type="compositionally biased region" description="Basic and acidic residues" evidence="2">
    <location>
        <begin position="1"/>
        <end position="11"/>
    </location>
</feature>
<comment type="caution">
    <text evidence="3">The sequence shown here is derived from an EMBL/GenBank/DDBJ whole genome shotgun (WGS) entry which is preliminary data.</text>
</comment>
<proteinExistence type="predicted"/>
<reference evidence="3 4" key="1">
    <citation type="journal article" date="2017" name="Int. J. Parasitol.">
        <title>The genome of the protozoan parasite Cystoisospora suis and a reverse vaccinology approach to identify vaccine candidates.</title>
        <authorList>
            <person name="Palmieri N."/>
            <person name="Shrestha A."/>
            <person name="Ruttkowski B."/>
            <person name="Beck T."/>
            <person name="Vogl C."/>
            <person name="Tomley F."/>
            <person name="Blake D.P."/>
            <person name="Joachim A."/>
        </authorList>
    </citation>
    <scope>NUCLEOTIDE SEQUENCE [LARGE SCALE GENOMIC DNA]</scope>
    <source>
        <strain evidence="3 4">Wien I</strain>
    </source>
</reference>
<evidence type="ECO:0000313" key="3">
    <source>
        <dbReference type="EMBL" id="PHJ24376.1"/>
    </source>
</evidence>
<evidence type="ECO:0000256" key="2">
    <source>
        <dbReference type="SAM" id="MobiDB-lite"/>
    </source>
</evidence>
<feature type="region of interest" description="Disordered" evidence="2">
    <location>
        <begin position="1"/>
        <end position="27"/>
    </location>
</feature>
<dbReference type="PANTHER" id="PTHR23084:SF263">
    <property type="entry name" value="MORN REPEAT-CONTAINING PROTEIN 1"/>
    <property type="match status" value="1"/>
</dbReference>
<protein>
    <submittedName>
        <fullName evidence="3">Morn repeat-containing protein</fullName>
    </submittedName>
</protein>
<name>A0A2C6LBS0_9APIC</name>
<dbReference type="Pfam" id="PF02493">
    <property type="entry name" value="MORN"/>
    <property type="match status" value="2"/>
</dbReference>
<keyword evidence="4" id="KW-1185">Reference proteome</keyword>
<dbReference type="PANTHER" id="PTHR23084">
    <property type="entry name" value="PHOSPHATIDYLINOSITOL-4-PHOSPHATE 5-KINASE RELATED"/>
    <property type="match status" value="1"/>
</dbReference>
<dbReference type="SUPFAM" id="SSF82185">
    <property type="entry name" value="Histone H3 K4-specific methyltransferase SET7/9 N-terminal domain"/>
    <property type="match status" value="1"/>
</dbReference>
<dbReference type="RefSeq" id="XP_067926049.1">
    <property type="nucleotide sequence ID" value="XM_068061984.1"/>
</dbReference>
<organism evidence="3 4">
    <name type="scientific">Cystoisospora suis</name>
    <dbReference type="NCBI Taxonomy" id="483139"/>
    <lineage>
        <taxon>Eukaryota</taxon>
        <taxon>Sar</taxon>
        <taxon>Alveolata</taxon>
        <taxon>Apicomplexa</taxon>
        <taxon>Conoidasida</taxon>
        <taxon>Coccidia</taxon>
        <taxon>Eucoccidiorida</taxon>
        <taxon>Eimeriorina</taxon>
        <taxon>Sarcocystidae</taxon>
        <taxon>Cystoisospora</taxon>
    </lineage>
</organism>
<feature type="compositionally biased region" description="Low complexity" evidence="2">
    <location>
        <begin position="215"/>
        <end position="226"/>
    </location>
</feature>
<dbReference type="EMBL" id="MIGC01000708">
    <property type="protein sequence ID" value="PHJ24376.1"/>
    <property type="molecule type" value="Genomic_DNA"/>
</dbReference>
<dbReference type="GeneID" id="94425195"/>
<evidence type="ECO:0000313" key="4">
    <source>
        <dbReference type="Proteomes" id="UP000221165"/>
    </source>
</evidence>
<feature type="region of interest" description="Disordered" evidence="2">
    <location>
        <begin position="212"/>
        <end position="293"/>
    </location>
</feature>
<evidence type="ECO:0000256" key="1">
    <source>
        <dbReference type="ARBA" id="ARBA00022737"/>
    </source>
</evidence>